<keyword evidence="4" id="KW-1003">Cell membrane</keyword>
<evidence type="ECO:0000256" key="8">
    <source>
        <dbReference type="ARBA" id="ARBA00022989"/>
    </source>
</evidence>
<evidence type="ECO:0000256" key="10">
    <source>
        <dbReference type="SAM" id="MobiDB-lite"/>
    </source>
</evidence>
<evidence type="ECO:0000256" key="11">
    <source>
        <dbReference type="SAM" id="Phobius"/>
    </source>
</evidence>
<feature type="compositionally biased region" description="Basic and acidic residues" evidence="10">
    <location>
        <begin position="232"/>
        <end position="249"/>
    </location>
</feature>
<feature type="domain" description="TonB C-terminal" evidence="12">
    <location>
        <begin position="252"/>
        <end position="343"/>
    </location>
</feature>
<dbReference type="InterPro" id="IPR051045">
    <property type="entry name" value="TonB-dependent_transducer"/>
</dbReference>
<evidence type="ECO:0000256" key="4">
    <source>
        <dbReference type="ARBA" id="ARBA00022475"/>
    </source>
</evidence>
<evidence type="ECO:0000256" key="7">
    <source>
        <dbReference type="ARBA" id="ARBA00022927"/>
    </source>
</evidence>
<dbReference type="GO" id="GO:0031992">
    <property type="term" value="F:energy transducer activity"/>
    <property type="evidence" value="ECO:0007669"/>
    <property type="project" value="TreeGrafter"/>
</dbReference>
<evidence type="ECO:0000313" key="14">
    <source>
        <dbReference type="Proteomes" id="UP000219669"/>
    </source>
</evidence>
<feature type="compositionally biased region" description="Low complexity" evidence="10">
    <location>
        <begin position="187"/>
        <end position="207"/>
    </location>
</feature>
<dbReference type="InterPro" id="IPR006260">
    <property type="entry name" value="TonB/TolA_C"/>
</dbReference>
<dbReference type="InterPro" id="IPR037682">
    <property type="entry name" value="TonB_C"/>
</dbReference>
<keyword evidence="8 11" id="KW-1133">Transmembrane helix</keyword>
<evidence type="ECO:0000256" key="2">
    <source>
        <dbReference type="ARBA" id="ARBA00006555"/>
    </source>
</evidence>
<dbReference type="RefSeq" id="WP_179655842.1">
    <property type="nucleotide sequence ID" value="NZ_OCNF01000011.1"/>
</dbReference>
<feature type="compositionally biased region" description="Basic and acidic residues" evidence="10">
    <location>
        <begin position="96"/>
        <end position="114"/>
    </location>
</feature>
<comment type="subcellular location">
    <subcellularLocation>
        <location evidence="1">Cell inner membrane</location>
        <topology evidence="1">Single-pass membrane protein</topology>
        <orientation evidence="1">Periplasmic side</orientation>
    </subcellularLocation>
</comment>
<dbReference type="PANTHER" id="PTHR33446">
    <property type="entry name" value="PROTEIN TONB-RELATED"/>
    <property type="match status" value="1"/>
</dbReference>
<dbReference type="EMBL" id="OCNF01000011">
    <property type="protein sequence ID" value="SOD68845.1"/>
    <property type="molecule type" value="Genomic_DNA"/>
</dbReference>
<evidence type="ECO:0000256" key="9">
    <source>
        <dbReference type="ARBA" id="ARBA00023136"/>
    </source>
</evidence>
<evidence type="ECO:0000256" key="1">
    <source>
        <dbReference type="ARBA" id="ARBA00004383"/>
    </source>
</evidence>
<keyword evidence="3" id="KW-0813">Transport</keyword>
<keyword evidence="5" id="KW-0997">Cell inner membrane</keyword>
<protein>
    <submittedName>
        <fullName evidence="13">TonB family C-terminal domain-containing protein</fullName>
    </submittedName>
</protein>
<dbReference type="GO" id="GO:0098797">
    <property type="term" value="C:plasma membrane protein complex"/>
    <property type="evidence" value="ECO:0007669"/>
    <property type="project" value="TreeGrafter"/>
</dbReference>
<proteinExistence type="inferred from homology"/>
<dbReference type="SUPFAM" id="SSF74653">
    <property type="entry name" value="TolA/TonB C-terminal domain"/>
    <property type="match status" value="1"/>
</dbReference>
<keyword evidence="7" id="KW-0653">Protein transport</keyword>
<feature type="compositionally biased region" description="Basic and acidic residues" evidence="10">
    <location>
        <begin position="147"/>
        <end position="167"/>
    </location>
</feature>
<feature type="compositionally biased region" description="Basic and acidic residues" evidence="10">
    <location>
        <begin position="123"/>
        <end position="140"/>
    </location>
</feature>
<dbReference type="PANTHER" id="PTHR33446:SF2">
    <property type="entry name" value="PROTEIN TONB"/>
    <property type="match status" value="1"/>
</dbReference>
<evidence type="ECO:0000259" key="12">
    <source>
        <dbReference type="PROSITE" id="PS52015"/>
    </source>
</evidence>
<dbReference type="GO" id="GO:0015031">
    <property type="term" value="P:protein transport"/>
    <property type="evidence" value="ECO:0007669"/>
    <property type="project" value="UniProtKB-KW"/>
</dbReference>
<gene>
    <name evidence="13" type="ORF">SAMN02746062_01410</name>
</gene>
<accession>A0A286ED26</accession>
<evidence type="ECO:0000256" key="3">
    <source>
        <dbReference type="ARBA" id="ARBA00022448"/>
    </source>
</evidence>
<evidence type="ECO:0000313" key="13">
    <source>
        <dbReference type="EMBL" id="SOD68845.1"/>
    </source>
</evidence>
<dbReference type="NCBIfam" id="TIGR01352">
    <property type="entry name" value="tonB_Cterm"/>
    <property type="match status" value="1"/>
</dbReference>
<comment type="similarity">
    <text evidence="2">Belongs to the TonB family.</text>
</comment>
<name>A0A286ED26_9NEIS</name>
<feature type="compositionally biased region" description="Low complexity" evidence="10">
    <location>
        <begin position="215"/>
        <end position="231"/>
    </location>
</feature>
<dbReference type="AlphaFoldDB" id="A0A286ED26"/>
<evidence type="ECO:0000256" key="5">
    <source>
        <dbReference type="ARBA" id="ARBA00022519"/>
    </source>
</evidence>
<keyword evidence="9 11" id="KW-0472">Membrane</keyword>
<organism evidence="13 14">
    <name type="scientific">Alysiella filiformis DSM 16848</name>
    <dbReference type="NCBI Taxonomy" id="1120981"/>
    <lineage>
        <taxon>Bacteria</taxon>
        <taxon>Pseudomonadati</taxon>
        <taxon>Pseudomonadota</taxon>
        <taxon>Betaproteobacteria</taxon>
        <taxon>Neisseriales</taxon>
        <taxon>Neisseriaceae</taxon>
        <taxon>Alysiella</taxon>
    </lineage>
</organism>
<dbReference type="Gene3D" id="3.30.1150.10">
    <property type="match status" value="1"/>
</dbReference>
<keyword evidence="14" id="KW-1185">Reference proteome</keyword>
<feature type="compositionally biased region" description="Pro residues" evidence="10">
    <location>
        <begin position="64"/>
        <end position="95"/>
    </location>
</feature>
<evidence type="ECO:0000256" key="6">
    <source>
        <dbReference type="ARBA" id="ARBA00022692"/>
    </source>
</evidence>
<feature type="transmembrane region" description="Helical" evidence="11">
    <location>
        <begin position="7"/>
        <end position="28"/>
    </location>
</feature>
<dbReference type="GO" id="GO:0055085">
    <property type="term" value="P:transmembrane transport"/>
    <property type="evidence" value="ECO:0007669"/>
    <property type="project" value="InterPro"/>
</dbReference>
<sequence length="343" mass="35548">MKKDTPLKTAIVFAVSAAHIVGGIWLYVLSQKKPPEPPIADQLTFVDLGAPDGNGEAGRDGAPALPPAPAAPPPPPPPKKITPPPPQKKSPPPPKAVEKPVEKPQVKAVVKDNEPADLVQAKKILEPKPKKPKKTTEKTVEPTTSKAAEKTVEKTDKTAEKKTDFSHFNKKSAANASSDTHGDGDNKNANSKGSGNSHAANTSPNGKTNGGGGSNPNSSNPSNGVGSQNGKDSGKGLKGDDKKGDDKPHNPTGIADGGYITKPAPPYPAAAREREEEGTVKVEVIVSASGNVESAKVVKSSGSPRLDRAAKDAAASASYKPKSQGGVPMRTRFVAGYNFKLDD</sequence>
<feature type="region of interest" description="Disordered" evidence="10">
    <location>
        <begin position="36"/>
        <end position="278"/>
    </location>
</feature>
<dbReference type="Pfam" id="PF03544">
    <property type="entry name" value="TonB_C"/>
    <property type="match status" value="1"/>
</dbReference>
<reference evidence="13 14" key="1">
    <citation type="submission" date="2017-09" db="EMBL/GenBank/DDBJ databases">
        <authorList>
            <person name="Ehlers B."/>
            <person name="Leendertz F.H."/>
        </authorList>
    </citation>
    <scope>NUCLEOTIDE SEQUENCE [LARGE SCALE GENOMIC DNA]</scope>
    <source>
        <strain evidence="13 14">DSM 16848</strain>
    </source>
</reference>
<dbReference type="Proteomes" id="UP000219669">
    <property type="component" value="Unassembled WGS sequence"/>
</dbReference>
<dbReference type="PROSITE" id="PS52015">
    <property type="entry name" value="TONB_CTD"/>
    <property type="match status" value="1"/>
</dbReference>
<keyword evidence="6 11" id="KW-0812">Transmembrane</keyword>